<keyword evidence="1" id="KW-0472">Membrane</keyword>
<proteinExistence type="predicted"/>
<evidence type="ECO:0000256" key="1">
    <source>
        <dbReference type="SAM" id="Phobius"/>
    </source>
</evidence>
<accession>A0A109RNY1</accession>
<protein>
    <submittedName>
        <fullName evidence="2">Uncharacterized protein</fullName>
    </submittedName>
</protein>
<dbReference type="RefSeq" id="WP_068209405.1">
    <property type="nucleotide sequence ID" value="NZ_CP013355.1"/>
</dbReference>
<keyword evidence="1" id="KW-1133">Transmembrane helix</keyword>
<dbReference type="STRING" id="1622118.Lupro_09660"/>
<keyword evidence="3" id="KW-1185">Reference proteome</keyword>
<dbReference type="Proteomes" id="UP000059672">
    <property type="component" value="Chromosome"/>
</dbReference>
<dbReference type="AlphaFoldDB" id="A0A109RNY1"/>
<evidence type="ECO:0000313" key="3">
    <source>
        <dbReference type="Proteomes" id="UP000059672"/>
    </source>
</evidence>
<feature type="transmembrane region" description="Helical" evidence="1">
    <location>
        <begin position="12"/>
        <end position="32"/>
    </location>
</feature>
<name>A0A109RNY1_9FLAO</name>
<dbReference type="KEGG" id="lut:Lupro_09660"/>
<keyword evidence="1" id="KW-0812">Transmembrane</keyword>
<dbReference type="EMBL" id="CP013355">
    <property type="protein sequence ID" value="AMC11516.1"/>
    <property type="molecule type" value="Genomic_DNA"/>
</dbReference>
<evidence type="ECO:0000313" key="2">
    <source>
        <dbReference type="EMBL" id="AMC11516.1"/>
    </source>
</evidence>
<reference evidence="3" key="1">
    <citation type="submission" date="2015-12" db="EMBL/GenBank/DDBJ databases">
        <title>Complete genome sequence of Lutibacter profundus strain LP1.</title>
        <authorList>
            <person name="Wissuwa J."/>
            <person name="Le Moine Bauer S."/>
            <person name="Stokke R."/>
            <person name="Dahle H."/>
            <person name="Steen I.H."/>
        </authorList>
    </citation>
    <scope>NUCLEOTIDE SEQUENCE [LARGE SCALE GENOMIC DNA]</scope>
    <source>
        <strain evidence="3">LP1</strain>
    </source>
</reference>
<organism evidence="2 3">
    <name type="scientific">Lutibacter profundi</name>
    <dbReference type="NCBI Taxonomy" id="1622118"/>
    <lineage>
        <taxon>Bacteria</taxon>
        <taxon>Pseudomonadati</taxon>
        <taxon>Bacteroidota</taxon>
        <taxon>Flavobacteriia</taxon>
        <taxon>Flavobacteriales</taxon>
        <taxon>Flavobacteriaceae</taxon>
        <taxon>Lutibacter</taxon>
    </lineage>
</organism>
<gene>
    <name evidence="2" type="ORF">Lupro_09660</name>
</gene>
<sequence length="228" mass="25616">MKKSLLVFKTKLILASNIIVQGLLLLMFSISLCAQNSNAAQWQSAGGEKILSGSHSFLDTWTFNSNQSEKGFWKGGFYDPEKTRNYQPWDNVVKNSVAPIKGTFTVQGPGHIGLYQKSKGGSSIVMYNADTKEAFRPWYGTGNNFDPEEFWGKVPEKAVITIVVEAQMTAYDNRNMTGQLSYVAPQEVEYEVWFFPQDGGKIIKIDKPVAKFDKPKPGILYYKDKVCN</sequence>
<reference evidence="2 3" key="2">
    <citation type="journal article" date="2016" name="Int. J. Syst. Evol. Microbiol.">
        <title>Lutibacter profundi sp. nov., isolated from a deep-sea hydrothermal system on the Arctic Mid-Ocean Ridge and emended description of the genus Lutibacter.</title>
        <authorList>
            <person name="Le Moine Bauer S."/>
            <person name="Roalkvam I."/>
            <person name="Steen I.H."/>
            <person name="Dahle H."/>
        </authorList>
    </citation>
    <scope>NUCLEOTIDE SEQUENCE [LARGE SCALE GENOMIC DNA]</scope>
    <source>
        <strain evidence="2 3">LP1</strain>
    </source>
</reference>